<protein>
    <submittedName>
        <fullName evidence="1">Uncharacterized protein</fullName>
    </submittedName>
</protein>
<gene>
    <name evidence="1" type="ORF">GKE01_17770</name>
</gene>
<dbReference type="Pfam" id="PF19781">
    <property type="entry name" value="DUF6266"/>
    <property type="match status" value="1"/>
</dbReference>
<reference evidence="1" key="1">
    <citation type="journal article" date="2019" name="Nat. Med.">
        <title>A library of human gut bacterial isolates paired with longitudinal multiomics data enables mechanistic microbiome research.</title>
        <authorList>
            <person name="Poyet M."/>
            <person name="Groussin M."/>
            <person name="Gibbons S.M."/>
            <person name="Avila-Pacheco J."/>
            <person name="Jiang X."/>
            <person name="Kearney S.M."/>
            <person name="Perrotta A.R."/>
            <person name="Berdy B."/>
            <person name="Zhao S."/>
            <person name="Lieberman T.D."/>
            <person name="Swanson P.K."/>
            <person name="Smith M."/>
            <person name="Roesemann S."/>
            <person name="Alexander J.E."/>
            <person name="Rich S.A."/>
            <person name="Livny J."/>
            <person name="Vlamakis H."/>
            <person name="Clish C."/>
            <person name="Bullock K."/>
            <person name="Deik A."/>
            <person name="Scott J."/>
            <person name="Pierce K.A."/>
            <person name="Xavier R.J."/>
            <person name="Alm E.J."/>
        </authorList>
    </citation>
    <scope>NUCLEOTIDE SEQUENCE</scope>
    <source>
        <strain evidence="1">BIOML-A4</strain>
    </source>
</reference>
<dbReference type="InterPro" id="IPR046233">
    <property type="entry name" value="DUF6266"/>
</dbReference>
<accession>A0A6G1ZHK4</accession>
<proteinExistence type="predicted"/>
<dbReference type="AlphaFoldDB" id="A0A6G1ZHK4"/>
<dbReference type="RefSeq" id="WP_010802123.1">
    <property type="nucleotide sequence ID" value="NZ_CAJSYT010000013.1"/>
</dbReference>
<comment type="caution">
    <text evidence="1">The sequence shown here is derived from an EMBL/GenBank/DDBJ whole genome shotgun (WGS) entry which is preliminary data.</text>
</comment>
<evidence type="ECO:0000313" key="1">
    <source>
        <dbReference type="EMBL" id="MRY13295.1"/>
    </source>
</evidence>
<sequence>MALGNGIMTKISGSAGNLTYRIRGGEQVMTGRIQKMTNPKTALQVNQRIKFPNIVAMYRAFHGLLKEGFEKKRKGRRSKDMSDFNRFMSANLQSAPVFLTRSESAAGYCIAAPYQITEGTLVPISTQGIETDTYSNVALGDLEITDTTTVADFSEAVVANNSLFEYGDAISYFSVLQNVEVDTGVPYVTVNQYKVTLDAADQSSLRIVAPSFGFSVKNGFLAHGENIGQGAFAWVQTRRGADGLLVSSQRLIVANALFEEYNSNVAKSAARRAYGAVSVALDPGTSDDISAATGPIASLVTVAGVVRSTGDHTFAIQKDDKVVLEGSQLGGNGSVQVVYGTTDKESDEHKVTDLTVVTRTNNRIEATVPEEAAGYCFGFYVTPRMVAVYVGEQQNPGTGGDRPEIE</sequence>
<name>A0A6G1ZHK4_9BACT</name>
<organism evidence="1">
    <name type="scientific">Parabacteroides goldsteinii</name>
    <dbReference type="NCBI Taxonomy" id="328812"/>
    <lineage>
        <taxon>Bacteria</taxon>
        <taxon>Pseudomonadati</taxon>
        <taxon>Bacteroidota</taxon>
        <taxon>Bacteroidia</taxon>
        <taxon>Bacteroidales</taxon>
        <taxon>Tannerellaceae</taxon>
        <taxon>Parabacteroides</taxon>
    </lineage>
</organism>
<dbReference type="EMBL" id="WKLP01000028">
    <property type="protein sequence ID" value="MRY13295.1"/>
    <property type="molecule type" value="Genomic_DNA"/>
</dbReference>